<evidence type="ECO:0000259" key="13">
    <source>
        <dbReference type="PROSITE" id="PS51873"/>
    </source>
</evidence>
<reference evidence="14" key="1">
    <citation type="submission" date="2021-01" db="EMBL/GenBank/DDBJ databases">
        <authorList>
            <person name="Corre E."/>
            <person name="Pelletier E."/>
            <person name="Niang G."/>
            <person name="Scheremetjew M."/>
            <person name="Finn R."/>
            <person name="Kale V."/>
            <person name="Holt S."/>
            <person name="Cochrane G."/>
            <person name="Meng A."/>
            <person name="Brown T."/>
            <person name="Cohen L."/>
        </authorList>
    </citation>
    <scope>NUCLEOTIDE SEQUENCE</scope>
    <source>
        <strain evidence="14">CCMP3107</strain>
    </source>
</reference>
<dbReference type="SMART" id="SM00647">
    <property type="entry name" value="IBR"/>
    <property type="match status" value="2"/>
</dbReference>
<keyword evidence="7" id="KW-0833">Ubl conjugation pathway</keyword>
<dbReference type="GO" id="GO:0008270">
    <property type="term" value="F:zinc ion binding"/>
    <property type="evidence" value="ECO:0007669"/>
    <property type="project" value="UniProtKB-KW"/>
</dbReference>
<dbReference type="SUPFAM" id="SSF57850">
    <property type="entry name" value="RING/U-box"/>
    <property type="match status" value="3"/>
</dbReference>
<dbReference type="PROSITE" id="PS51873">
    <property type="entry name" value="TRIAD"/>
    <property type="match status" value="1"/>
</dbReference>
<dbReference type="InterPro" id="IPR002867">
    <property type="entry name" value="IBR_dom"/>
</dbReference>
<evidence type="ECO:0000313" key="14">
    <source>
        <dbReference type="EMBL" id="CAE0639461.1"/>
    </source>
</evidence>
<feature type="domain" description="RING-type" evidence="13">
    <location>
        <begin position="44"/>
        <end position="261"/>
    </location>
</feature>
<dbReference type="GO" id="GO:0016567">
    <property type="term" value="P:protein ubiquitination"/>
    <property type="evidence" value="ECO:0007669"/>
    <property type="project" value="InterPro"/>
</dbReference>
<dbReference type="EMBL" id="HBIU01040148">
    <property type="protein sequence ID" value="CAE0639461.1"/>
    <property type="molecule type" value="Transcribed_RNA"/>
</dbReference>
<keyword evidence="3" id="KW-0808">Transferase</keyword>
<evidence type="ECO:0000256" key="1">
    <source>
        <dbReference type="ARBA" id="ARBA00001798"/>
    </source>
</evidence>
<evidence type="ECO:0000256" key="5">
    <source>
        <dbReference type="ARBA" id="ARBA00022737"/>
    </source>
</evidence>
<keyword evidence="6 9" id="KW-0863">Zinc-finger</keyword>
<organism evidence="14">
    <name type="scientific">Heterosigma akashiwo</name>
    <name type="common">Chromophytic alga</name>
    <name type="synonym">Heterosigma carterae</name>
    <dbReference type="NCBI Taxonomy" id="2829"/>
    <lineage>
        <taxon>Eukaryota</taxon>
        <taxon>Sar</taxon>
        <taxon>Stramenopiles</taxon>
        <taxon>Ochrophyta</taxon>
        <taxon>Raphidophyceae</taxon>
        <taxon>Chattonellales</taxon>
        <taxon>Chattonellaceae</taxon>
        <taxon>Heterosigma</taxon>
    </lineage>
</organism>
<dbReference type="EC" id="2.3.2.31" evidence="2"/>
<dbReference type="PANTHER" id="PTHR11685">
    <property type="entry name" value="RBR FAMILY RING FINGER AND IBR DOMAIN-CONTAINING"/>
    <property type="match status" value="1"/>
</dbReference>
<dbReference type="Gene3D" id="3.30.40.10">
    <property type="entry name" value="Zinc/RING finger domain, C3HC4 (zinc finger)"/>
    <property type="match status" value="1"/>
</dbReference>
<dbReference type="InterPro" id="IPR031127">
    <property type="entry name" value="E3_UB_ligase_RBR"/>
</dbReference>
<dbReference type="GO" id="GO:0061630">
    <property type="term" value="F:ubiquitin protein ligase activity"/>
    <property type="evidence" value="ECO:0007669"/>
    <property type="project" value="UniProtKB-EC"/>
</dbReference>
<dbReference type="Pfam" id="PF01485">
    <property type="entry name" value="IBR"/>
    <property type="match status" value="2"/>
</dbReference>
<dbReference type="PROSITE" id="PS00518">
    <property type="entry name" value="ZF_RING_1"/>
    <property type="match status" value="1"/>
</dbReference>
<evidence type="ECO:0000256" key="2">
    <source>
        <dbReference type="ARBA" id="ARBA00012251"/>
    </source>
</evidence>
<name>A0A6V1TEB9_HETAK</name>
<keyword evidence="11" id="KW-0812">Transmembrane</keyword>
<evidence type="ECO:0000256" key="10">
    <source>
        <dbReference type="SAM" id="MobiDB-lite"/>
    </source>
</evidence>
<dbReference type="InterPro" id="IPR001841">
    <property type="entry name" value="Znf_RING"/>
</dbReference>
<dbReference type="PROSITE" id="PS50089">
    <property type="entry name" value="ZF_RING_2"/>
    <property type="match status" value="1"/>
</dbReference>
<protein>
    <recommendedName>
        <fullName evidence="2">RBR-type E3 ubiquitin transferase</fullName>
        <ecNumber evidence="2">2.3.2.31</ecNumber>
    </recommendedName>
</protein>
<keyword evidence="5" id="KW-0677">Repeat</keyword>
<feature type="transmembrane region" description="Helical" evidence="11">
    <location>
        <begin position="344"/>
        <end position="361"/>
    </location>
</feature>
<gene>
    <name evidence="14" type="ORF">HAKA00212_LOCUS18276</name>
</gene>
<dbReference type="Gene3D" id="1.20.120.1750">
    <property type="match status" value="1"/>
</dbReference>
<evidence type="ECO:0000256" key="7">
    <source>
        <dbReference type="ARBA" id="ARBA00022786"/>
    </source>
</evidence>
<keyword evidence="11" id="KW-1133">Transmembrane helix</keyword>
<dbReference type="InterPro" id="IPR017907">
    <property type="entry name" value="Znf_RING_CS"/>
</dbReference>
<evidence type="ECO:0000256" key="4">
    <source>
        <dbReference type="ARBA" id="ARBA00022723"/>
    </source>
</evidence>
<evidence type="ECO:0000256" key="8">
    <source>
        <dbReference type="ARBA" id="ARBA00022833"/>
    </source>
</evidence>
<feature type="domain" description="RING-type" evidence="12">
    <location>
        <begin position="48"/>
        <end position="96"/>
    </location>
</feature>
<feature type="transmembrane region" description="Helical" evidence="11">
    <location>
        <begin position="367"/>
        <end position="386"/>
    </location>
</feature>
<accession>A0A6V1TEB9</accession>
<evidence type="ECO:0000259" key="12">
    <source>
        <dbReference type="PROSITE" id="PS50089"/>
    </source>
</evidence>
<dbReference type="InterPro" id="IPR044066">
    <property type="entry name" value="TRIAD_supradom"/>
</dbReference>
<keyword evidence="8" id="KW-0862">Zinc</keyword>
<feature type="transmembrane region" description="Helical" evidence="11">
    <location>
        <begin position="312"/>
        <end position="332"/>
    </location>
</feature>
<keyword evidence="11" id="KW-0472">Membrane</keyword>
<dbReference type="CDD" id="cd20335">
    <property type="entry name" value="BRcat_RBR"/>
    <property type="match status" value="1"/>
</dbReference>
<dbReference type="InterPro" id="IPR013083">
    <property type="entry name" value="Znf_RING/FYVE/PHD"/>
</dbReference>
<sequence>MMFHQKNKPKSAAGGPWRTAKVRRQVVRSKDPWSRLTSPSGPTARKSCLVCFSEETDSDQLLLFCHHHHTCNLCLRTYLETEILSGKYAHEDLRCPSPGCNHRFSLKELEQLTSSATYSKMKAWRQKDLDDQDIWRVCCPSSSCATVFRLDPQQQHATCPKCSHGFCRQCMKTPHEGLEICPLVKDSLLFREWVNQSNQSQAGGELLVRQCECGIFIEKRLGCNHMHCMGCGRHFCWRCGQDLSGHNHVVCNSLYQQQRRTHTFAGTSAWRPAPSNRRGGWEKIGWISLSLSFLIRSTCNALLHMLSHTTTAFIIVLLFWYLLPAVLIFSTLKLIGSTEALADLLFFLIGWTLFIACHAVRLICCTWIGNACLFFLGWRMFFLKFLKEHLSKNGYRSRLWQG</sequence>
<evidence type="ECO:0000256" key="3">
    <source>
        <dbReference type="ARBA" id="ARBA00022679"/>
    </source>
</evidence>
<keyword evidence="4" id="KW-0479">Metal-binding</keyword>
<feature type="region of interest" description="Disordered" evidence="10">
    <location>
        <begin position="1"/>
        <end position="21"/>
    </location>
</feature>
<evidence type="ECO:0000256" key="11">
    <source>
        <dbReference type="SAM" id="Phobius"/>
    </source>
</evidence>
<evidence type="ECO:0000256" key="6">
    <source>
        <dbReference type="ARBA" id="ARBA00022771"/>
    </source>
</evidence>
<proteinExistence type="predicted"/>
<comment type="catalytic activity">
    <reaction evidence="1">
        <text>[E2 ubiquitin-conjugating enzyme]-S-ubiquitinyl-L-cysteine + [acceptor protein]-L-lysine = [E2 ubiquitin-conjugating enzyme]-L-cysteine + [acceptor protein]-N(6)-ubiquitinyl-L-lysine.</text>
        <dbReference type="EC" id="2.3.2.31"/>
    </reaction>
</comment>
<evidence type="ECO:0000256" key="9">
    <source>
        <dbReference type="PROSITE-ProRule" id="PRU00175"/>
    </source>
</evidence>
<dbReference type="AlphaFoldDB" id="A0A6V1TEB9"/>